<dbReference type="AlphaFoldDB" id="A0A9N9T4K2"/>
<dbReference type="OrthoDB" id="6734959at2759"/>
<protein>
    <submittedName>
        <fullName evidence="1">Uncharacterized protein</fullName>
    </submittedName>
</protein>
<gene>
    <name evidence="1" type="ORF">DIABBA_LOCUS9514</name>
</gene>
<dbReference type="Proteomes" id="UP001153709">
    <property type="component" value="Chromosome 6"/>
</dbReference>
<evidence type="ECO:0000313" key="2">
    <source>
        <dbReference type="Proteomes" id="UP001153709"/>
    </source>
</evidence>
<dbReference type="PANTHER" id="PTHR10773:SF19">
    <property type="match status" value="1"/>
</dbReference>
<dbReference type="PANTHER" id="PTHR10773">
    <property type="entry name" value="DNA-DIRECTED RNA POLYMERASES I, II, AND III SUBUNIT RPABC2"/>
    <property type="match status" value="1"/>
</dbReference>
<sequence length="309" mass="35429">MENEPLNQIVDEITFQKEVQYCNIIEDINGSVTAELDGNENALDFLINTQEPAAIFEKNVNEDCADKSQEKTYLSLSTCYPISKKINLILICRNNMEGTNVKESPLLKGRKKLPNPSHWKRAKQKILRYSSKGLPDAPSCGHRGKKNCSLLKMQDINRFHSAFYSEKTKASQDAFILKYCTAEQPKRTRSGDGSRHTKGVTYQYCIETTAGNRLEICRNTLITALGITKHRIEGVFKRFKKDGCLIPVETRGGYRKANIYQKKIDSVIHFVKQFKGTESHYSRARSTRIYLDSTLSISKMWKMYEEIRC</sequence>
<reference evidence="1" key="1">
    <citation type="submission" date="2022-01" db="EMBL/GenBank/DDBJ databases">
        <authorList>
            <person name="King R."/>
        </authorList>
    </citation>
    <scope>NUCLEOTIDE SEQUENCE</scope>
</reference>
<accession>A0A9N9T4K2</accession>
<proteinExistence type="predicted"/>
<name>A0A9N9T4K2_DIABA</name>
<organism evidence="1 2">
    <name type="scientific">Diabrotica balteata</name>
    <name type="common">Banded cucumber beetle</name>
    <dbReference type="NCBI Taxonomy" id="107213"/>
    <lineage>
        <taxon>Eukaryota</taxon>
        <taxon>Metazoa</taxon>
        <taxon>Ecdysozoa</taxon>
        <taxon>Arthropoda</taxon>
        <taxon>Hexapoda</taxon>
        <taxon>Insecta</taxon>
        <taxon>Pterygota</taxon>
        <taxon>Neoptera</taxon>
        <taxon>Endopterygota</taxon>
        <taxon>Coleoptera</taxon>
        <taxon>Polyphaga</taxon>
        <taxon>Cucujiformia</taxon>
        <taxon>Chrysomeloidea</taxon>
        <taxon>Chrysomelidae</taxon>
        <taxon>Galerucinae</taxon>
        <taxon>Diabroticina</taxon>
        <taxon>Diabroticites</taxon>
        <taxon>Diabrotica</taxon>
    </lineage>
</organism>
<dbReference type="EMBL" id="OU898281">
    <property type="protein sequence ID" value="CAG9836427.1"/>
    <property type="molecule type" value="Genomic_DNA"/>
</dbReference>
<keyword evidence="2" id="KW-1185">Reference proteome</keyword>
<evidence type="ECO:0000313" key="1">
    <source>
        <dbReference type="EMBL" id="CAG9836427.1"/>
    </source>
</evidence>